<comment type="caution">
    <text evidence="3">The sequence shown here is derived from an EMBL/GenBank/DDBJ whole genome shotgun (WGS) entry which is preliminary data.</text>
</comment>
<feature type="compositionally biased region" description="Polar residues" evidence="2">
    <location>
        <begin position="1786"/>
        <end position="1797"/>
    </location>
</feature>
<accession>A0A8S4G601</accession>
<protein>
    <submittedName>
        <fullName evidence="3">(diamondback moth) hypothetical protein</fullName>
    </submittedName>
</protein>
<dbReference type="Proteomes" id="UP000653454">
    <property type="component" value="Unassembled WGS sequence"/>
</dbReference>
<feature type="region of interest" description="Disordered" evidence="2">
    <location>
        <begin position="2444"/>
        <end position="2469"/>
    </location>
</feature>
<organism evidence="3 4">
    <name type="scientific">Plutella xylostella</name>
    <name type="common">Diamondback moth</name>
    <name type="synonym">Plutella maculipennis</name>
    <dbReference type="NCBI Taxonomy" id="51655"/>
    <lineage>
        <taxon>Eukaryota</taxon>
        <taxon>Metazoa</taxon>
        <taxon>Ecdysozoa</taxon>
        <taxon>Arthropoda</taxon>
        <taxon>Hexapoda</taxon>
        <taxon>Insecta</taxon>
        <taxon>Pterygota</taxon>
        <taxon>Neoptera</taxon>
        <taxon>Endopterygota</taxon>
        <taxon>Lepidoptera</taxon>
        <taxon>Glossata</taxon>
        <taxon>Ditrysia</taxon>
        <taxon>Yponomeutoidea</taxon>
        <taxon>Plutellidae</taxon>
        <taxon>Plutella</taxon>
    </lineage>
</organism>
<feature type="compositionally biased region" description="Polar residues" evidence="2">
    <location>
        <begin position="2819"/>
        <end position="2830"/>
    </location>
</feature>
<name>A0A8S4G601_PLUXY</name>
<evidence type="ECO:0000313" key="4">
    <source>
        <dbReference type="Proteomes" id="UP000653454"/>
    </source>
</evidence>
<reference evidence="3" key="1">
    <citation type="submission" date="2020-11" db="EMBL/GenBank/DDBJ databases">
        <authorList>
            <person name="Whiteford S."/>
        </authorList>
    </citation>
    <scope>NUCLEOTIDE SEQUENCE</scope>
</reference>
<feature type="region of interest" description="Disordered" evidence="2">
    <location>
        <begin position="981"/>
        <end position="1023"/>
    </location>
</feature>
<evidence type="ECO:0000313" key="3">
    <source>
        <dbReference type="EMBL" id="CAG9134428.1"/>
    </source>
</evidence>
<feature type="region of interest" description="Disordered" evidence="2">
    <location>
        <begin position="76"/>
        <end position="96"/>
    </location>
</feature>
<feature type="compositionally biased region" description="Basic and acidic residues" evidence="2">
    <location>
        <begin position="1287"/>
        <end position="1305"/>
    </location>
</feature>
<feature type="region of interest" description="Disordered" evidence="2">
    <location>
        <begin position="1"/>
        <end position="48"/>
    </location>
</feature>
<feature type="compositionally biased region" description="Basic and acidic residues" evidence="2">
    <location>
        <begin position="572"/>
        <end position="590"/>
    </location>
</feature>
<gene>
    <name evidence="3" type="ORF">PLXY2_LOCUS12723</name>
</gene>
<feature type="region of interest" description="Disordered" evidence="2">
    <location>
        <begin position="2786"/>
        <end position="2868"/>
    </location>
</feature>
<feature type="region of interest" description="Disordered" evidence="2">
    <location>
        <begin position="1413"/>
        <end position="1433"/>
    </location>
</feature>
<evidence type="ECO:0000256" key="1">
    <source>
        <dbReference type="SAM" id="Coils"/>
    </source>
</evidence>
<sequence length="3138" mass="347262">MEGTQPSAATRKRRSSILKSQRPPRTPFSELEFNVATPTDPGKSRRVSFSRRTGVAEFATNEATTTWKNFYEEQNRSLETSGQEAGQAPRPSVGHLGNRLFDQQFQEFEAEIDFGGSLGVPLSNNVNTSFNVNVTEQLALLECTADDKKLTAPQNNFDLSSFTEHSNKVFRSDLTNPIVNEVSDRININFSNLNSIGGKMDDLDEIEKDLEFSNVVGPSFGDRRNVSQYIEFDLNGTQGPIRDNNESDMSITDTIHSPKNEVSKSSFQEIRKSTSKDWIEQDKENMILNPYVTPAEEDNFAVNVETEKVLVFDGKKVKYADINADLDELVETDKKPNKSLLNLPENNVEKTKIYEAHDDTADMSITKGIPANIENPKRRTIIFNDDDLHGDISMTQCISNVIVKSNASVVNNCDSSRPEINVETNKSLKSYADELLNDMSFTKVAPVSSIVQDINKKGSISSTKRQTIVFDEDFGDLSVTQCVSNIVVKNSVTNKTLITYGNENADMSVTQAIPVQIIATVTANDREPIKEAIQTDVIVHSESKIPKEPLILSDSKSLKQIFPKEINIEDNQPFKEDPGQNIESKKDDSTNHMLSTKTPQIDSSEWSKEKRRTIVFEDGNDISMTQAIPAQIIQSLSNADLTKSASDTNKRKTIVFNDSLGDISLTQSISAQIINKVTSESHVDIMEPENNTNKRKTIVFNDSTGDISMTQAIPAKIINILEPKCNLDLTEAEIKTNKRKTIVFDDSMGDISMTQAIPAQIINNDESESQIDCTKTGSQTNKRKTIVFEDSLGDISMTQAIPAQILRNGDSDEQRDEADLITVSNATNQKTTMFEYTSGDISMTLAVPTEIMKEEAESDSSQPKAKDTNKHKTIIYDDDTSDISMNRSVPTNIISKFQTEINQTLKKQNEIENNANNVRKTIVFADKMGDICMTVAIPSEMMESENVDTIPKEIDPDSQKRKSNVPTGMNQSVIVCHTMSAPYSGGRDEITSDGDSESNTNTEERKDNVETDAVSSSASENSVTLASNKPQVIVNFNNESRIISTPEESEASIIKELPSSKGDEFHASSDKFFGKLSRLELNNPQGVPRANKSPKHVSKRLAEQAEASGEEKIQSISYDAFARSISKIGHDDILCKSAVDHDADAINQDRVIASPGKVSALRKHSANAHTPSLTSDILKSINEGSGTTKELVKNHGIPSGKMDSSIKDESKKKILENLLDMRDDNAEADFDEKCVMTELPTVESYKSLGKKDPAVNVSVKSLKMEPYHLINTESNEVETIIPFIDTPRSEEKSPSTQRKDDEKFEDDLQKKLEELQSSRRKSYKGRHFEQVLSVDSHIAKCSLNQSDLVPECKQTGSVDDADDTKELLDMLSSLTDKTMKEERPQHSSTEYQVTIDKRSPIIEPIKKFSFAPEQVHSDNAKENKKRSGTHHSTDVIKTLNFDDEEPNKTSPLNKTPFVESVYIKDCDHAPALSALKKNFDEEETRRKDSKAKVIPNFDVSDGIKELMDDLVKPMADDLPFEAAPGPRVHQLPSTCSNQVQTNLVSSSQIDLDVEMQSPLKEILEPKRHTPKKSPIKSIMKQLSPKHSPKPQHIVIDEPELAEPLTDEVIIFDQNNPLNNILLLPADLSDAHKYDPKPTSNIHTDSEERGLSSAYSSKVEIGRVSIEFNLEVNSDMRSGDGSRKVSTVSDMGSCVKEVKDMEVNTVVAMKGTKELLDDDASLIIVEDDLCTGDTSRDSQVTLKNQDIKQAITLVDPDQTKARKRRHNRSNTANLNTPPKPVKKLQKLSFSPESKSMPKNSDLILDILPPKETVKKTSPKKHSPKQDAKSVPNLSTPQSKVIEVDNFDDVVTAVEVCSSDGGKPVKDQEMLSISSREWADDKSSSRSLVHSESGLSVVDKIDMLPFMGTSLCRWESLEPARWSFLLLHSRVRLSVVLARRGLAATPVRDDVPVTNVAYEAVKQEKPNTITSLAIHYALLRLRGHGPARAGAVPGTLRDAARVARLAADWARVMHDAQLRLAFSVHGDTVVMKVANIPLRSVWEVSIVISPSPRLAPRASSVSVRPVETSASVSEAEAARAVHGVAEDWGHVPRTICKGDEFHASSDKFFGKLSRLELNNPQGVPRANKSPKHVSKRLAEQAEASGEEKIQSISYDAFARSISKIGHDDILCKSAVDHDADAINQDRVIASPEKVSALRKHSANAHTPSLASDILKSINEGSGTTKELVKNHGIPSGKMDSSIKDESKKKILENLLDMRDDNAEVDFDEKCVMTELPTVESYKSLGKKDPAVNVSVKSLKMEPYHLINTESNEVETIIPFIDTPRSEEKSPSTQRKDDEKFEDDLQKKLEELQSSRRKSYKGRHFEQVLSVDSHIAKCSLNQSDLVPECKQTGSVDDADDTKELLDMLSSLTDKTMKEERPQHSSTEYQVTIDKRSPIIEPIKKFSFAPEQVHSDNAKENKKRSGSHHSTDVIKTLNFDDEEPNKTSPLNKTPFVESVYIKDCDHAPALSALKKNFDEEETRRKDSKAKVIPNFDVSDGIKELMDDLVKPMADDLPFEAAPGPRVHQLPSTCSNQVQTNLVSSSQIDLDVEMQSPLKERIEPKHTPKKSPIKSIMKQLSPKHSPKPQHIVIDEPELAEPLIDEVIIFDQNNPLNNILLLPADLLDAHKYDPKPTSNIHTDSEERGLSSAYSSKVEIGRVSIEFNLEVNSDMRSGDGSRKVSTVSDMGSCVKEVKDMEVNTVVAMKGTKELLDDDASLIIVEDDLCTGDTSRDSQVTLKNQDIKQAITLVDPDQTKARKRRHNRSNTANLNTPPKPVKKLQKLSFSPESKSMPKNSDLILDILPPKETVKKTSPKKHSPKQDAKSVPNLSTQDSKVIEVDNFDDVVTAVEVCSSDGGKPVKDQEMLSISSREWADDKSSSRSLVHSESGLSVVDKIDMLPFMGTSLCRWESLDPARWSFLLLHSRVRLSVALARRGLAATPVRDDVPVTHVAYEAVKQEKPNTITSLAIHYALLRLRGHGPARAGAVPGTLRDAARVARLAADWARAMHDAQLRLAFSVHGDSVVMKVANIPLRSVWEVSIVISPSPCLAPRASSVSVRPVETSASVSETEAARAVQGVAEDWGHVPRTICLGGGLCPAVDA</sequence>
<keyword evidence="1" id="KW-0175">Coiled coil</keyword>
<evidence type="ECO:0000256" key="2">
    <source>
        <dbReference type="SAM" id="MobiDB-lite"/>
    </source>
</evidence>
<feature type="region of interest" description="Disordered" evidence="2">
    <location>
        <begin position="1753"/>
        <end position="1835"/>
    </location>
</feature>
<proteinExistence type="predicted"/>
<feature type="compositionally biased region" description="Polar residues" evidence="2">
    <location>
        <begin position="591"/>
        <end position="604"/>
    </location>
</feature>
<feature type="region of interest" description="Disordered" evidence="2">
    <location>
        <begin position="570"/>
        <end position="604"/>
    </location>
</feature>
<feature type="region of interest" description="Disordered" evidence="2">
    <location>
        <begin position="1283"/>
        <end position="1305"/>
    </location>
</feature>
<feature type="region of interest" description="Disordered" evidence="2">
    <location>
        <begin position="2317"/>
        <end position="2339"/>
    </location>
</feature>
<dbReference type="EMBL" id="CAJHNJ030000078">
    <property type="protein sequence ID" value="CAG9134428.1"/>
    <property type="molecule type" value="Genomic_DNA"/>
</dbReference>
<feature type="coiled-coil region" evidence="1">
    <location>
        <begin position="894"/>
        <end position="921"/>
    </location>
</feature>
<feature type="compositionally biased region" description="Basic and acidic residues" evidence="2">
    <location>
        <begin position="2321"/>
        <end position="2339"/>
    </location>
</feature>
<keyword evidence="4" id="KW-1185">Reference proteome</keyword>
<feature type="compositionally biased region" description="Polar residues" evidence="2">
    <location>
        <begin position="1013"/>
        <end position="1023"/>
    </location>
</feature>